<feature type="compositionally biased region" description="Polar residues" evidence="1">
    <location>
        <begin position="59"/>
        <end position="69"/>
    </location>
</feature>
<dbReference type="Gene3D" id="1.10.8.10">
    <property type="entry name" value="DNA helicase RuvA subunit, C-terminal domain"/>
    <property type="match status" value="1"/>
</dbReference>
<dbReference type="EMBL" id="MCGO01000011">
    <property type="protein sequence ID" value="ORY48629.1"/>
    <property type="molecule type" value="Genomic_DNA"/>
</dbReference>
<protein>
    <submittedName>
        <fullName evidence="3">UBX-domain-containing protein</fullName>
    </submittedName>
</protein>
<dbReference type="InterPro" id="IPR006577">
    <property type="entry name" value="UAS"/>
</dbReference>
<sequence length="428" mass="48196">MQQTRQMDTDEDTLATFIGITDADSETAKSFLRLADGSLDLAVSMFLEHGASFVAPRSSAPSSTNNSADNLHFYQGGDDDDPMLDDPVAMASSFSNRQFAGGVRGRAFNAASSLQRREGLQRPTLRRSTDAKATKLAKMFATPYEIMFDGDWESAREYGQATSKWILVTVSDRTEFQCEAQKRDLWNNALVREMISAHFVFLFYPSESTEGKSHMSFYRVNSLPYFAISMKVWNNSPKKEELVQESKSSESFVTDKLATQFLKNSLRKQDTSVGALSEEDQLELAIAASLGASIGSTSNKKEKEVIYVDDDDDDDEEFHVAEEDEKDEDIEMDVWQSIPNTIGAEPEQSPSVTRLQFKLPDGTRLVRKFAKSDKVRSLFAFIKMSLQQKDVMDKFELLNFRDALYEKLDQSLEEAKVLNSSITVELKE</sequence>
<dbReference type="OrthoDB" id="270602at2759"/>
<dbReference type="CDD" id="cd14348">
    <property type="entry name" value="UBA_p47"/>
    <property type="match status" value="1"/>
</dbReference>
<dbReference type="PANTHER" id="PTHR23322:SF6">
    <property type="entry name" value="UBX DOMAIN-CONTAINING PROTEIN 7"/>
    <property type="match status" value="1"/>
</dbReference>
<dbReference type="Pfam" id="PF14555">
    <property type="entry name" value="UBA_4"/>
    <property type="match status" value="1"/>
</dbReference>
<dbReference type="GO" id="GO:0043130">
    <property type="term" value="F:ubiquitin binding"/>
    <property type="evidence" value="ECO:0007669"/>
    <property type="project" value="TreeGrafter"/>
</dbReference>
<feature type="domain" description="UBX" evidence="2">
    <location>
        <begin position="348"/>
        <end position="425"/>
    </location>
</feature>
<name>A0A1Y2CNL5_9FUNG</name>
<accession>A0A1Y2CNL5</accession>
<dbReference type="Pfam" id="PF00789">
    <property type="entry name" value="UBX"/>
    <property type="match status" value="1"/>
</dbReference>
<reference evidence="3 4" key="1">
    <citation type="submission" date="2016-07" db="EMBL/GenBank/DDBJ databases">
        <title>Pervasive Adenine N6-methylation of Active Genes in Fungi.</title>
        <authorList>
            <consortium name="DOE Joint Genome Institute"/>
            <person name="Mondo S.J."/>
            <person name="Dannebaum R.O."/>
            <person name="Kuo R.C."/>
            <person name="Labutti K."/>
            <person name="Haridas S."/>
            <person name="Kuo A."/>
            <person name="Salamov A."/>
            <person name="Ahrendt S.R."/>
            <person name="Lipzen A."/>
            <person name="Sullivan W."/>
            <person name="Andreopoulos W.B."/>
            <person name="Clum A."/>
            <person name="Lindquist E."/>
            <person name="Daum C."/>
            <person name="Ramamoorthy G.K."/>
            <person name="Gryganskyi A."/>
            <person name="Culley D."/>
            <person name="Magnuson J.K."/>
            <person name="James T.Y."/>
            <person name="O'Malley M.A."/>
            <person name="Stajich J.E."/>
            <person name="Spatafora J.W."/>
            <person name="Visel A."/>
            <person name="Grigoriev I.V."/>
        </authorList>
    </citation>
    <scope>NUCLEOTIDE SEQUENCE [LARGE SCALE GENOMIC DNA]</scope>
    <source>
        <strain evidence="3 4">JEL800</strain>
    </source>
</reference>
<dbReference type="CDD" id="cd02958">
    <property type="entry name" value="UAS"/>
    <property type="match status" value="1"/>
</dbReference>
<dbReference type="Pfam" id="PF13899">
    <property type="entry name" value="Thioredoxin_7"/>
    <property type="match status" value="1"/>
</dbReference>
<organism evidence="3 4">
    <name type="scientific">Rhizoclosmatium globosum</name>
    <dbReference type="NCBI Taxonomy" id="329046"/>
    <lineage>
        <taxon>Eukaryota</taxon>
        <taxon>Fungi</taxon>
        <taxon>Fungi incertae sedis</taxon>
        <taxon>Chytridiomycota</taxon>
        <taxon>Chytridiomycota incertae sedis</taxon>
        <taxon>Chytridiomycetes</taxon>
        <taxon>Chytridiales</taxon>
        <taxon>Chytriomycetaceae</taxon>
        <taxon>Rhizoclosmatium</taxon>
    </lineage>
</organism>
<keyword evidence="4" id="KW-1185">Reference proteome</keyword>
<dbReference type="Gene3D" id="3.10.20.90">
    <property type="entry name" value="Phosphatidylinositol 3-kinase Catalytic Subunit, Chain A, domain 1"/>
    <property type="match status" value="1"/>
</dbReference>
<dbReference type="GO" id="GO:0005634">
    <property type="term" value="C:nucleus"/>
    <property type="evidence" value="ECO:0007669"/>
    <property type="project" value="TreeGrafter"/>
</dbReference>
<dbReference type="InterPro" id="IPR050730">
    <property type="entry name" value="UBX_domain-protein"/>
</dbReference>
<dbReference type="InterPro" id="IPR001012">
    <property type="entry name" value="UBX_dom"/>
</dbReference>
<dbReference type="InterPro" id="IPR029071">
    <property type="entry name" value="Ubiquitin-like_domsf"/>
</dbReference>
<dbReference type="STRING" id="329046.A0A1Y2CNL5"/>
<dbReference type="GO" id="GO:0043161">
    <property type="term" value="P:proteasome-mediated ubiquitin-dependent protein catabolic process"/>
    <property type="evidence" value="ECO:0007669"/>
    <property type="project" value="TreeGrafter"/>
</dbReference>
<dbReference type="SMART" id="SM00594">
    <property type="entry name" value="UAS"/>
    <property type="match status" value="1"/>
</dbReference>
<dbReference type="CDD" id="cd01767">
    <property type="entry name" value="UBX"/>
    <property type="match status" value="1"/>
</dbReference>
<evidence type="ECO:0000313" key="4">
    <source>
        <dbReference type="Proteomes" id="UP000193642"/>
    </source>
</evidence>
<evidence type="ECO:0000313" key="3">
    <source>
        <dbReference type="EMBL" id="ORY48629.1"/>
    </source>
</evidence>
<dbReference type="PANTHER" id="PTHR23322">
    <property type="entry name" value="FAS-ASSOCIATED PROTEIN"/>
    <property type="match status" value="1"/>
</dbReference>
<evidence type="ECO:0000259" key="2">
    <source>
        <dbReference type="PROSITE" id="PS50033"/>
    </source>
</evidence>
<dbReference type="PROSITE" id="PS50033">
    <property type="entry name" value="UBX"/>
    <property type="match status" value="1"/>
</dbReference>
<feature type="region of interest" description="Disordered" evidence="1">
    <location>
        <begin position="55"/>
        <end position="79"/>
    </location>
</feature>
<proteinExistence type="predicted"/>
<dbReference type="SMART" id="SM00166">
    <property type="entry name" value="UBX"/>
    <property type="match status" value="1"/>
</dbReference>
<dbReference type="Proteomes" id="UP000193642">
    <property type="component" value="Unassembled WGS sequence"/>
</dbReference>
<dbReference type="InterPro" id="IPR036249">
    <property type="entry name" value="Thioredoxin-like_sf"/>
</dbReference>
<dbReference type="AlphaFoldDB" id="A0A1Y2CNL5"/>
<evidence type="ECO:0000256" key="1">
    <source>
        <dbReference type="SAM" id="MobiDB-lite"/>
    </source>
</evidence>
<dbReference type="SUPFAM" id="SSF52833">
    <property type="entry name" value="Thioredoxin-like"/>
    <property type="match status" value="1"/>
</dbReference>
<comment type="caution">
    <text evidence="3">The sequence shown here is derived from an EMBL/GenBank/DDBJ whole genome shotgun (WGS) entry which is preliminary data.</text>
</comment>
<dbReference type="Gene3D" id="3.40.30.10">
    <property type="entry name" value="Glutaredoxin"/>
    <property type="match status" value="1"/>
</dbReference>
<dbReference type="SUPFAM" id="SSF54236">
    <property type="entry name" value="Ubiquitin-like"/>
    <property type="match status" value="1"/>
</dbReference>
<gene>
    <name evidence="3" type="ORF">BCR33DRAFT_714368</name>
</gene>